<evidence type="ECO:0000313" key="2">
    <source>
        <dbReference type="EMBL" id="TVU26311.1"/>
    </source>
</evidence>
<keyword evidence="3" id="KW-1185">Reference proteome</keyword>
<accession>A0A5J9USS1</accession>
<dbReference type="InterPro" id="IPR053197">
    <property type="entry name" value="F-box_SCFL_complex_component"/>
</dbReference>
<name>A0A5J9USS1_9POAL</name>
<dbReference type="SUPFAM" id="SSF52058">
    <property type="entry name" value="L domain-like"/>
    <property type="match status" value="1"/>
</dbReference>
<dbReference type="SUPFAM" id="SSF81383">
    <property type="entry name" value="F-box domain"/>
    <property type="match status" value="1"/>
</dbReference>
<dbReference type="PANTHER" id="PTHR34223">
    <property type="entry name" value="OS11G0201299 PROTEIN"/>
    <property type="match status" value="1"/>
</dbReference>
<dbReference type="Pfam" id="PF00646">
    <property type="entry name" value="F-box"/>
    <property type="match status" value="1"/>
</dbReference>
<feature type="domain" description="F-box" evidence="1">
    <location>
        <begin position="22"/>
        <end position="70"/>
    </location>
</feature>
<dbReference type="Gene3D" id="3.80.10.10">
    <property type="entry name" value="Ribonuclease Inhibitor"/>
    <property type="match status" value="1"/>
</dbReference>
<dbReference type="CDD" id="cd22160">
    <property type="entry name" value="F-box_AtFBL13-like"/>
    <property type="match status" value="1"/>
</dbReference>
<proteinExistence type="predicted"/>
<comment type="caution">
    <text evidence="2">The sequence shown here is derived from an EMBL/GenBank/DDBJ whole genome shotgun (WGS) entry which is preliminary data.</text>
</comment>
<reference evidence="2 3" key="1">
    <citation type="journal article" date="2019" name="Sci. Rep.">
        <title>A high-quality genome of Eragrostis curvula grass provides insights into Poaceae evolution and supports new strategies to enhance forage quality.</title>
        <authorList>
            <person name="Carballo J."/>
            <person name="Santos B.A.C.M."/>
            <person name="Zappacosta D."/>
            <person name="Garbus I."/>
            <person name="Selva J.P."/>
            <person name="Gallo C.A."/>
            <person name="Diaz A."/>
            <person name="Albertini E."/>
            <person name="Caccamo M."/>
            <person name="Echenique V."/>
        </authorList>
    </citation>
    <scope>NUCLEOTIDE SEQUENCE [LARGE SCALE GENOMIC DNA]</scope>
    <source>
        <strain evidence="3">cv. Victoria</strain>
        <tissue evidence="2">Leaf</tissue>
    </source>
</reference>
<dbReference type="OrthoDB" id="692490at2759"/>
<evidence type="ECO:0000259" key="1">
    <source>
        <dbReference type="PROSITE" id="PS50181"/>
    </source>
</evidence>
<protein>
    <recommendedName>
        <fullName evidence="1">F-box domain-containing protein</fullName>
    </recommendedName>
</protein>
<dbReference type="Proteomes" id="UP000324897">
    <property type="component" value="Chromosome 2"/>
</dbReference>
<evidence type="ECO:0000313" key="3">
    <source>
        <dbReference type="Proteomes" id="UP000324897"/>
    </source>
</evidence>
<dbReference type="PANTHER" id="PTHR34223:SF88">
    <property type="entry name" value="OS11G0200950 PROTEIN"/>
    <property type="match status" value="1"/>
</dbReference>
<gene>
    <name evidence="2" type="ORF">EJB05_28850</name>
</gene>
<dbReference type="EMBL" id="RWGY01000013">
    <property type="protein sequence ID" value="TVU26311.1"/>
    <property type="molecule type" value="Genomic_DNA"/>
</dbReference>
<dbReference type="PROSITE" id="PS50181">
    <property type="entry name" value="FBOX"/>
    <property type="match status" value="1"/>
</dbReference>
<organism evidence="2 3">
    <name type="scientific">Eragrostis curvula</name>
    <name type="common">weeping love grass</name>
    <dbReference type="NCBI Taxonomy" id="38414"/>
    <lineage>
        <taxon>Eukaryota</taxon>
        <taxon>Viridiplantae</taxon>
        <taxon>Streptophyta</taxon>
        <taxon>Embryophyta</taxon>
        <taxon>Tracheophyta</taxon>
        <taxon>Spermatophyta</taxon>
        <taxon>Magnoliopsida</taxon>
        <taxon>Liliopsida</taxon>
        <taxon>Poales</taxon>
        <taxon>Poaceae</taxon>
        <taxon>PACMAD clade</taxon>
        <taxon>Chloridoideae</taxon>
        <taxon>Eragrostideae</taxon>
        <taxon>Eragrostidinae</taxon>
        <taxon>Eragrostis</taxon>
    </lineage>
</organism>
<dbReference type="InterPro" id="IPR053781">
    <property type="entry name" value="F-box_AtFBL13-like"/>
</dbReference>
<dbReference type="Gene3D" id="1.20.1280.50">
    <property type="match status" value="1"/>
</dbReference>
<dbReference type="InterPro" id="IPR036047">
    <property type="entry name" value="F-box-like_dom_sf"/>
</dbReference>
<dbReference type="InterPro" id="IPR032675">
    <property type="entry name" value="LRR_dom_sf"/>
</dbReference>
<dbReference type="AlphaFoldDB" id="A0A5J9USS1"/>
<dbReference type="InterPro" id="IPR001810">
    <property type="entry name" value="F-box_dom"/>
</dbReference>
<dbReference type="Gramene" id="TVU26311">
    <property type="protein sequence ID" value="TVU26311"/>
    <property type="gene ID" value="EJB05_28850"/>
</dbReference>
<sequence length="487" mass="55109">MPHQEAKVVYRRRNSRQNQAPSVGIDVLPDEALQHVLSFLPAQEAVGTCVLARRWRHLWRSIPALRFTSDPERKLPLSEQEFDTLDRFVKNLLFHRERSAPLELCEFEVHWFEDDIMDLKQIDSWIQQALLCKTQTLKVDYYCETPQLSIQDLLISQHLRTLELSSIMLGSRSLNFSSCLALKKLLMRFCSIDAEKIMSQSLENLTMRYCKFEKNIRTRISCPGLVWLELTENSDKTPILESMPSLVKALVRLRGCDDRCGAEVFSQSCSNSSCDNCVDNGDGITDSVLLKGLSEAESLELVAKPGMHTPVLEKLILQLRKAPTRWVAMKGNCNPSKRHFASNNLKVVEIKCGKFDRRVESIFSALSTYGVSIEQIIVQRTQRVSECYSFETNADRNSLEKWIVRSIPAASLSLDQSSGHRRWIVGASSLDRRRPIKLRWIVGGEAAPEKVVRSEAATEKVRGKAAAASPGAPSKPSTLYWAIGKEI</sequence>